<reference evidence="3" key="1">
    <citation type="submission" date="2020-03" db="EMBL/GenBank/DDBJ databases">
        <title>Solimonas marina sp. nov., isolated from deep seawater of the Pacific Ocean.</title>
        <authorList>
            <person name="Liu X."/>
            <person name="Lai Q."/>
            <person name="Sun F."/>
            <person name="Gai Y."/>
            <person name="Li G."/>
            <person name="Shao Z."/>
        </authorList>
    </citation>
    <scope>NUCLEOTIDE SEQUENCE</scope>
    <source>
        <strain evidence="3">C16B3</strain>
    </source>
</reference>
<name>A0A970B8H1_9GAMM</name>
<accession>A0A970B8H1</accession>
<feature type="compositionally biased region" description="Low complexity" evidence="1">
    <location>
        <begin position="85"/>
        <end position="108"/>
    </location>
</feature>
<dbReference type="InterPro" id="IPR013429">
    <property type="entry name" value="Regulatory_FmdB_Zinc_ribbon"/>
</dbReference>
<feature type="domain" description="Putative regulatory protein FmdB zinc ribbon" evidence="2">
    <location>
        <begin position="1"/>
        <end position="42"/>
    </location>
</feature>
<comment type="caution">
    <text evidence="3">The sequence shown here is derived from an EMBL/GenBank/DDBJ whole genome shotgun (WGS) entry which is preliminary data.</text>
</comment>
<dbReference type="AlphaFoldDB" id="A0A970B8H1"/>
<dbReference type="NCBIfam" id="TIGR02605">
    <property type="entry name" value="CxxC_CxxC_SSSS"/>
    <property type="match status" value="1"/>
</dbReference>
<keyword evidence="4" id="KW-1185">Reference proteome</keyword>
<dbReference type="Proteomes" id="UP000653472">
    <property type="component" value="Unassembled WGS sequence"/>
</dbReference>
<dbReference type="Gene3D" id="2.20.28.30">
    <property type="entry name" value="RNA polymerase ii, chain L"/>
    <property type="match status" value="1"/>
</dbReference>
<gene>
    <name evidence="3" type="ORF">G7Y82_20735</name>
</gene>
<dbReference type="SMART" id="SM00834">
    <property type="entry name" value="CxxC_CXXC_SSSS"/>
    <property type="match status" value="1"/>
</dbReference>
<dbReference type="RefSeq" id="WP_168150046.1">
    <property type="nucleotide sequence ID" value="NZ_JAAVXB010000020.1"/>
</dbReference>
<feature type="compositionally biased region" description="Low complexity" evidence="1">
    <location>
        <begin position="67"/>
        <end position="78"/>
    </location>
</feature>
<feature type="region of interest" description="Disordered" evidence="1">
    <location>
        <begin position="58"/>
        <end position="108"/>
    </location>
</feature>
<evidence type="ECO:0000259" key="2">
    <source>
        <dbReference type="SMART" id="SM00834"/>
    </source>
</evidence>
<dbReference type="PANTHER" id="PTHR34404:SF2">
    <property type="entry name" value="CONSERVED SERINE RICH PROTEIN"/>
    <property type="match status" value="1"/>
</dbReference>
<organism evidence="3 4">
    <name type="scientific">Solimonas marina</name>
    <dbReference type="NCBI Taxonomy" id="2714601"/>
    <lineage>
        <taxon>Bacteria</taxon>
        <taxon>Pseudomonadati</taxon>
        <taxon>Pseudomonadota</taxon>
        <taxon>Gammaproteobacteria</taxon>
        <taxon>Nevskiales</taxon>
        <taxon>Nevskiaceae</taxon>
        <taxon>Solimonas</taxon>
    </lineage>
</organism>
<dbReference type="Pfam" id="PF09723">
    <property type="entry name" value="Zn_ribbon_8"/>
    <property type="match status" value="1"/>
</dbReference>
<evidence type="ECO:0000256" key="1">
    <source>
        <dbReference type="SAM" id="MobiDB-lite"/>
    </source>
</evidence>
<proteinExistence type="predicted"/>
<sequence>MPIYDYHCTACGADSEILQKISDPPETECPVCGKSALVKQVSASGFRLSGGGWYETDFKSGNKKNLAGESASTASTTSSEKKSDSSSSSSAGGDSKPAGGSSKGEAAA</sequence>
<evidence type="ECO:0000313" key="4">
    <source>
        <dbReference type="Proteomes" id="UP000653472"/>
    </source>
</evidence>
<dbReference type="PANTHER" id="PTHR34404">
    <property type="entry name" value="REGULATORY PROTEIN, FMDB FAMILY"/>
    <property type="match status" value="1"/>
</dbReference>
<protein>
    <submittedName>
        <fullName evidence="3">Zinc ribbon domain-containing protein</fullName>
    </submittedName>
</protein>
<dbReference type="EMBL" id="JAAVXB010000020">
    <property type="protein sequence ID" value="NKF24740.1"/>
    <property type="molecule type" value="Genomic_DNA"/>
</dbReference>
<evidence type="ECO:0000313" key="3">
    <source>
        <dbReference type="EMBL" id="NKF24740.1"/>
    </source>
</evidence>